<keyword evidence="1" id="KW-0963">Cytoplasm</keyword>
<comment type="catalytic activity">
    <reaction evidence="1">
        <text>citrate + acetyl-CoA = (3S)-citryl-CoA + acetate</text>
        <dbReference type="Rhea" id="RHEA:19405"/>
        <dbReference type="ChEBI" id="CHEBI:16947"/>
        <dbReference type="ChEBI" id="CHEBI:30089"/>
        <dbReference type="ChEBI" id="CHEBI:57288"/>
        <dbReference type="ChEBI" id="CHEBI:57321"/>
        <dbReference type="EC" id="2.8.3.10"/>
    </reaction>
</comment>
<dbReference type="GO" id="GO:0005737">
    <property type="term" value="C:cytoplasm"/>
    <property type="evidence" value="ECO:0007669"/>
    <property type="project" value="UniProtKB-SubCell"/>
</dbReference>
<dbReference type="GO" id="GO:0006084">
    <property type="term" value="P:acetyl-CoA metabolic process"/>
    <property type="evidence" value="ECO:0007669"/>
    <property type="project" value="UniProtKB-UniRule"/>
</dbReference>
<proteinExistence type="predicted"/>
<dbReference type="SUPFAM" id="SSF100950">
    <property type="entry name" value="NagB/RpiA/CoA transferase-like"/>
    <property type="match status" value="2"/>
</dbReference>
<dbReference type="PANTHER" id="PTHR40596">
    <property type="entry name" value="CITRATE LYASE ALPHA CHAIN"/>
    <property type="match status" value="1"/>
</dbReference>
<dbReference type="RefSeq" id="WP_039636687.1">
    <property type="nucleotide sequence ID" value="NZ_AYSO01000020.1"/>
</dbReference>
<dbReference type="EMBL" id="AYSO01000020">
    <property type="protein sequence ID" value="KIE44584.1"/>
    <property type="molecule type" value="Genomic_DNA"/>
</dbReference>
<dbReference type="InterPro" id="IPR006472">
    <property type="entry name" value="Citrate_lyase_asu"/>
</dbReference>
<keyword evidence="1 2" id="KW-0808">Transferase</keyword>
<dbReference type="Gene3D" id="3.40.1080.10">
    <property type="entry name" value="Glutaconate Coenzyme A-transferase"/>
    <property type="match status" value="2"/>
</dbReference>
<evidence type="ECO:0000313" key="2">
    <source>
        <dbReference type="EMBL" id="KIE44584.1"/>
    </source>
</evidence>
<protein>
    <recommendedName>
        <fullName evidence="1">Citrate lyase alpha chain</fullName>
        <shortName evidence="1">Citrase alpha chain</shortName>
        <ecNumber evidence="1">2.8.3.10</ecNumber>
        <ecNumber evidence="1">4.1.3.6</ecNumber>
    </recommendedName>
    <alternativeName>
        <fullName evidence="1">Citrate (pro-3S)-lyase alpha chain</fullName>
    </alternativeName>
    <alternativeName>
        <fullName evidence="1">Citrate CoA-transferase subunit</fullName>
    </alternativeName>
</protein>
<comment type="caution">
    <text evidence="2">The sequence shown here is derived from an EMBL/GenBank/DDBJ whole genome shotgun (WGS) entry which is preliminary data.</text>
</comment>
<reference evidence="2 3" key="1">
    <citation type="journal article" date="2015" name="Infect. Genet. Evol.">
        <title>Genomic sequences of six botulinum neurotoxin-producing strains representing three clostridial species illustrate the mobility and diversity of botulinum neurotoxin genes.</title>
        <authorList>
            <person name="Smith T.J."/>
            <person name="Hill K.K."/>
            <person name="Xie G."/>
            <person name="Foley B.T."/>
            <person name="Williamson C.H."/>
            <person name="Foster J.T."/>
            <person name="Johnson S.L."/>
            <person name="Chertkov O."/>
            <person name="Teshima H."/>
            <person name="Gibbons H.S."/>
            <person name="Johnsky L.A."/>
            <person name="Karavis M.A."/>
            <person name="Smith L.A."/>
        </authorList>
    </citation>
    <scope>NUCLEOTIDE SEQUENCE [LARGE SCALE GENOMIC DNA]</scope>
    <source>
        <strain evidence="2 3">CDC 2741</strain>
    </source>
</reference>
<keyword evidence="1 2" id="KW-0456">Lyase</keyword>
<dbReference type="Proteomes" id="UP000031366">
    <property type="component" value="Unassembled WGS sequence"/>
</dbReference>
<dbReference type="OrthoDB" id="9767643at2"/>
<organism evidence="2 3">
    <name type="scientific">Clostridium argentinense CDC 2741</name>
    <dbReference type="NCBI Taxonomy" id="1418104"/>
    <lineage>
        <taxon>Bacteria</taxon>
        <taxon>Bacillati</taxon>
        <taxon>Bacillota</taxon>
        <taxon>Clostridia</taxon>
        <taxon>Eubacteriales</taxon>
        <taxon>Clostridiaceae</taxon>
        <taxon>Clostridium</taxon>
    </lineage>
</organism>
<dbReference type="GO" id="GO:0008814">
    <property type="term" value="F:citrate CoA-transferase activity"/>
    <property type="evidence" value="ECO:0007669"/>
    <property type="project" value="UniProtKB-UniRule"/>
</dbReference>
<dbReference type="NCBIfam" id="TIGR01584">
    <property type="entry name" value="citF"/>
    <property type="match status" value="1"/>
</dbReference>
<dbReference type="EC" id="2.8.3.10" evidence="1"/>
<accession>A0A0C1TV21</accession>
<sequence>MEQIVNAVGRQLPKYIEGYGEVKPYRGTFEMGVEGRKYAPMKSLSIPGVEKILPSIKEAIVKAGVKDGMTISFHHHLRNGDYILNMVMDEIASLGIKDITICASSLTGAHEPLLDHINNGVVTGLQTSGLRGKLGQEVSLNNILGKPVIFRTHGGRARAIESGEVKIDVAFIAAPACDPMGNMNGRDGKSAFGSMGYPMVDARYADKVVAITDNLVDYPLYPASIDQTLVDYVVVVDEIGDPSKIATGATRVTKSPTELLIAEYAAEVLIASGLVKEGFSFQAGSGGASLAVARNLREYMLENNIVGSFASGGITSTLVELLEEGLFKALLDTQTFDAAAAASMKKNPNHIEMSASMYANPHNKGCVAHQLDIMMLSATEIDTKFNVNVMTGSTGIIMGAQGGHPDTAAGAKLTVAVAPLIRKRIPIIVDDVTTVVTPGENIDVVVTERGIAVNPKRSDLIEALKDTKLPLMSIKELKLLAESFTGKPDKIDFEDEVVGVIEYRDGTVMDVIRKVKR</sequence>
<comment type="catalytic activity">
    <reaction evidence="1">
        <text>citrate = oxaloacetate + acetate</text>
        <dbReference type="Rhea" id="RHEA:10760"/>
        <dbReference type="ChEBI" id="CHEBI:16452"/>
        <dbReference type="ChEBI" id="CHEBI:16947"/>
        <dbReference type="ChEBI" id="CHEBI:30089"/>
        <dbReference type="EC" id="4.1.3.6"/>
    </reaction>
</comment>
<evidence type="ECO:0000313" key="3">
    <source>
        <dbReference type="Proteomes" id="UP000031366"/>
    </source>
</evidence>
<dbReference type="Pfam" id="PF04223">
    <property type="entry name" value="CitF"/>
    <property type="match status" value="1"/>
</dbReference>
<dbReference type="AlphaFoldDB" id="A0A0C1TV21"/>
<dbReference type="EC" id="4.1.3.6" evidence="1"/>
<dbReference type="GO" id="GO:0009346">
    <property type="term" value="C:ATP-independent citrate lyase complex"/>
    <property type="evidence" value="ECO:0007669"/>
    <property type="project" value="UniProtKB-UniRule"/>
</dbReference>
<dbReference type="GO" id="GO:0008815">
    <property type="term" value="F:citrate (pro-3S)-lyase activity"/>
    <property type="evidence" value="ECO:0007669"/>
    <property type="project" value="UniProtKB-UniRule"/>
</dbReference>
<dbReference type="PIRSF" id="PIRSF009451">
    <property type="entry name" value="Citrt_lyas_alpha"/>
    <property type="match status" value="1"/>
</dbReference>
<dbReference type="STRING" id="29341.RSJ17_06180"/>
<gene>
    <name evidence="2" type="primary">citF</name>
    <name evidence="2" type="ORF">U732_676</name>
</gene>
<name>A0A0C1TV21_9CLOT</name>
<evidence type="ECO:0000256" key="1">
    <source>
        <dbReference type="PIRNR" id="PIRNR009451"/>
    </source>
</evidence>
<dbReference type="InterPro" id="IPR037171">
    <property type="entry name" value="NagB/RpiA_transferase-like"/>
</dbReference>
<keyword evidence="3" id="KW-1185">Reference proteome</keyword>
<dbReference type="PANTHER" id="PTHR40596:SF1">
    <property type="entry name" value="CITRATE LYASE ALPHA CHAIN"/>
    <property type="match status" value="1"/>
</dbReference>
<comment type="subcellular location">
    <subcellularLocation>
        <location evidence="1">Cytoplasm</location>
    </subcellularLocation>
</comment>